<dbReference type="GO" id="GO:0004714">
    <property type="term" value="F:transmembrane receptor protein tyrosine kinase activity"/>
    <property type="evidence" value="ECO:0007669"/>
    <property type="project" value="TreeGrafter"/>
</dbReference>
<dbReference type="OrthoDB" id="3256376at2759"/>
<dbReference type="InterPro" id="IPR050122">
    <property type="entry name" value="RTK"/>
</dbReference>
<dbReference type="PRINTS" id="PR00109">
    <property type="entry name" value="TYRKINASE"/>
</dbReference>
<dbReference type="InterPro" id="IPR001245">
    <property type="entry name" value="Ser-Thr/Tyr_kinase_cat_dom"/>
</dbReference>
<comment type="caution">
    <text evidence="2">The sequence shown here is derived from an EMBL/GenBank/DDBJ whole genome shotgun (WGS) entry which is preliminary data.</text>
</comment>
<dbReference type="Gene3D" id="1.10.510.10">
    <property type="entry name" value="Transferase(Phosphotransferase) domain 1"/>
    <property type="match status" value="1"/>
</dbReference>
<gene>
    <name evidence="2" type="primary">Cad96Ca_1</name>
    <name evidence="2" type="ORF">FJT64_022228</name>
</gene>
<organism evidence="2 3">
    <name type="scientific">Amphibalanus amphitrite</name>
    <name type="common">Striped barnacle</name>
    <name type="synonym">Balanus amphitrite</name>
    <dbReference type="NCBI Taxonomy" id="1232801"/>
    <lineage>
        <taxon>Eukaryota</taxon>
        <taxon>Metazoa</taxon>
        <taxon>Ecdysozoa</taxon>
        <taxon>Arthropoda</taxon>
        <taxon>Crustacea</taxon>
        <taxon>Multicrustacea</taxon>
        <taxon>Cirripedia</taxon>
        <taxon>Thoracica</taxon>
        <taxon>Thoracicalcarea</taxon>
        <taxon>Balanomorpha</taxon>
        <taxon>Balanoidea</taxon>
        <taxon>Balanidae</taxon>
        <taxon>Amphibalaninae</taxon>
        <taxon>Amphibalanus</taxon>
    </lineage>
</organism>
<evidence type="ECO:0000313" key="2">
    <source>
        <dbReference type="EMBL" id="KAF0306228.1"/>
    </source>
</evidence>
<dbReference type="PANTHER" id="PTHR24416">
    <property type="entry name" value="TYROSINE-PROTEIN KINASE RECEPTOR"/>
    <property type="match status" value="1"/>
</dbReference>
<evidence type="ECO:0000259" key="1">
    <source>
        <dbReference type="PROSITE" id="PS50011"/>
    </source>
</evidence>
<dbReference type="Pfam" id="PF07714">
    <property type="entry name" value="PK_Tyr_Ser-Thr"/>
    <property type="match status" value="1"/>
</dbReference>
<feature type="domain" description="Protein kinase" evidence="1">
    <location>
        <begin position="1"/>
        <end position="123"/>
    </location>
</feature>
<dbReference type="PANTHER" id="PTHR24416:SF481">
    <property type="entry name" value="TIE-LIKE RECEPTOR TYROSINE KINASE"/>
    <property type="match status" value="1"/>
</dbReference>
<evidence type="ECO:0000313" key="3">
    <source>
        <dbReference type="Proteomes" id="UP000440578"/>
    </source>
</evidence>
<dbReference type="GO" id="GO:0007169">
    <property type="term" value="P:cell surface receptor protein tyrosine kinase signaling pathway"/>
    <property type="evidence" value="ECO:0007669"/>
    <property type="project" value="TreeGrafter"/>
</dbReference>
<keyword evidence="2" id="KW-0675">Receptor</keyword>
<keyword evidence="2" id="KW-0418">Kinase</keyword>
<dbReference type="GO" id="GO:0043235">
    <property type="term" value="C:receptor complex"/>
    <property type="evidence" value="ECO:0007669"/>
    <property type="project" value="TreeGrafter"/>
</dbReference>
<reference evidence="2 3" key="1">
    <citation type="submission" date="2019-07" db="EMBL/GenBank/DDBJ databases">
        <title>Draft genome assembly of a fouling barnacle, Amphibalanus amphitrite (Darwin, 1854): The first reference genome for Thecostraca.</title>
        <authorList>
            <person name="Kim W."/>
        </authorList>
    </citation>
    <scope>NUCLEOTIDE SEQUENCE [LARGE SCALE GENOMIC DNA]</scope>
    <source>
        <strain evidence="2">SNU_AA5</strain>
        <tissue evidence="2">Soma without cirri and trophi</tissue>
    </source>
</reference>
<proteinExistence type="predicted"/>
<dbReference type="Proteomes" id="UP000440578">
    <property type="component" value="Unassembled WGS sequence"/>
</dbReference>
<dbReference type="FunFam" id="1.10.510.10:FF:000986">
    <property type="entry name" value="Protein tyrosine kinase 2aa"/>
    <property type="match status" value="1"/>
</dbReference>
<name>A0A6A4WV87_AMPAM</name>
<accession>A0A6A4WV87</accession>
<dbReference type="PROSITE" id="PS50011">
    <property type="entry name" value="PROTEIN_KINASE_DOM"/>
    <property type="match status" value="1"/>
</dbReference>
<dbReference type="SMART" id="SM00219">
    <property type="entry name" value="TyrKc"/>
    <property type="match status" value="1"/>
</dbReference>
<keyword evidence="2" id="KW-0808">Transferase</keyword>
<dbReference type="GO" id="GO:0005524">
    <property type="term" value="F:ATP binding"/>
    <property type="evidence" value="ECO:0007669"/>
    <property type="project" value="InterPro"/>
</dbReference>
<dbReference type="GO" id="GO:0005886">
    <property type="term" value="C:plasma membrane"/>
    <property type="evidence" value="ECO:0007669"/>
    <property type="project" value="TreeGrafter"/>
</dbReference>
<dbReference type="SUPFAM" id="SSF56112">
    <property type="entry name" value="Protein kinase-like (PK-like)"/>
    <property type="match status" value="1"/>
</dbReference>
<protein>
    <submittedName>
        <fullName evidence="2">Tyrosine kinase receptor Cad96Ca</fullName>
    </submittedName>
</protein>
<sequence>MEKFRTCATSITVSLTTTCIFCRQGALPIRWMSPESLYHNTFNQQTDCWSFGILLWEIITLGSTPYPGLSAREVMRSVREGYRLERPDHCHPQLYQLASSCWAAEPSWRPTFTELRNELETLLEDQNQGYVDLDRFQEEIYSTLHKSSDEKV</sequence>
<keyword evidence="3" id="KW-1185">Reference proteome</keyword>
<dbReference type="EMBL" id="VIIS01000683">
    <property type="protein sequence ID" value="KAF0306228.1"/>
    <property type="molecule type" value="Genomic_DNA"/>
</dbReference>
<dbReference type="InterPro" id="IPR011009">
    <property type="entry name" value="Kinase-like_dom_sf"/>
</dbReference>
<dbReference type="InterPro" id="IPR000719">
    <property type="entry name" value="Prot_kinase_dom"/>
</dbReference>
<dbReference type="InterPro" id="IPR020635">
    <property type="entry name" value="Tyr_kinase_cat_dom"/>
</dbReference>
<dbReference type="AlphaFoldDB" id="A0A6A4WV87"/>